<evidence type="ECO:0000256" key="2">
    <source>
        <dbReference type="SAM" id="MobiDB-lite"/>
    </source>
</evidence>
<feature type="compositionally biased region" description="Low complexity" evidence="2">
    <location>
        <begin position="173"/>
        <end position="185"/>
    </location>
</feature>
<dbReference type="GO" id="GO:0045174">
    <property type="term" value="F:glutathione dehydrogenase (ascorbate) activity"/>
    <property type="evidence" value="ECO:0007669"/>
    <property type="project" value="TreeGrafter"/>
</dbReference>
<reference evidence="4" key="1">
    <citation type="submission" date="2020-11" db="EMBL/GenBank/DDBJ databases">
        <authorList>
            <person name="Tran Van P."/>
        </authorList>
    </citation>
    <scope>NUCLEOTIDE SEQUENCE</scope>
</reference>
<dbReference type="InterPro" id="IPR004045">
    <property type="entry name" value="Glutathione_S-Trfase_N"/>
</dbReference>
<dbReference type="InterPro" id="IPR036249">
    <property type="entry name" value="Thioredoxin-like_sf"/>
</dbReference>
<dbReference type="InterPro" id="IPR040079">
    <property type="entry name" value="Glutathione_S-Trfase"/>
</dbReference>
<comment type="similarity">
    <text evidence="1">Belongs to the GST superfamily. Omega family.</text>
</comment>
<proteinExistence type="inferred from homology"/>
<name>A0A7R9IB76_9NEOP</name>
<organism evidence="4">
    <name type="scientific">Timema tahoe</name>
    <dbReference type="NCBI Taxonomy" id="61484"/>
    <lineage>
        <taxon>Eukaryota</taxon>
        <taxon>Metazoa</taxon>
        <taxon>Ecdysozoa</taxon>
        <taxon>Arthropoda</taxon>
        <taxon>Hexapoda</taxon>
        <taxon>Insecta</taxon>
        <taxon>Pterygota</taxon>
        <taxon>Neoptera</taxon>
        <taxon>Polyneoptera</taxon>
        <taxon>Phasmatodea</taxon>
        <taxon>Timematodea</taxon>
        <taxon>Timematoidea</taxon>
        <taxon>Timematidae</taxon>
        <taxon>Timema</taxon>
    </lineage>
</organism>
<dbReference type="SFLD" id="SFLDG00358">
    <property type="entry name" value="Main_(cytGST)"/>
    <property type="match status" value="1"/>
</dbReference>
<evidence type="ECO:0000313" key="4">
    <source>
        <dbReference type="EMBL" id="CAD7452182.1"/>
    </source>
</evidence>
<dbReference type="EMBL" id="OE000052">
    <property type="protein sequence ID" value="CAD7452182.1"/>
    <property type="molecule type" value="Genomic_DNA"/>
</dbReference>
<dbReference type="Gene3D" id="3.40.30.10">
    <property type="entry name" value="Glutaredoxin"/>
    <property type="match status" value="1"/>
</dbReference>
<dbReference type="InterPro" id="IPR050983">
    <property type="entry name" value="GST_Omega/HSP26"/>
</dbReference>
<dbReference type="GO" id="GO:0004364">
    <property type="term" value="F:glutathione transferase activity"/>
    <property type="evidence" value="ECO:0007669"/>
    <property type="project" value="TreeGrafter"/>
</dbReference>
<dbReference type="GO" id="GO:0005737">
    <property type="term" value="C:cytoplasm"/>
    <property type="evidence" value="ECO:0007669"/>
    <property type="project" value="TreeGrafter"/>
</dbReference>
<sequence length="272" mass="30256">MSGKVLSAGSAQPPLEPGKVRLYGFEYSPYVQRVHMVLIAKNIPYDVKNIDLKNKPDWFLKLNPAGKVPVLDTGDKVLTESLEIVVFLDKNYPGTTLRNTDPEKSAKDKEIVEKFEGLRKELSEAIKNKDYKSAETIAILSLFQSELEKRGTTFLAGKLEEWGRCGSVAQTSTTLPISTTPTNNLHDPIATAPPPESPAYQTSEYLQPESPACPLQTEEVKSEEPINLEDLTMYKTYSNVKIMGETSYDFILGLGSFGNVFLPKSAYYLDCM</sequence>
<feature type="domain" description="GST N-terminal" evidence="3">
    <location>
        <begin position="18"/>
        <end position="96"/>
    </location>
</feature>
<accession>A0A7R9IB76</accession>
<dbReference type="PANTHER" id="PTHR43968">
    <property type="match status" value="1"/>
</dbReference>
<dbReference type="GO" id="GO:0006749">
    <property type="term" value="P:glutathione metabolic process"/>
    <property type="evidence" value="ECO:0007669"/>
    <property type="project" value="TreeGrafter"/>
</dbReference>
<evidence type="ECO:0000256" key="1">
    <source>
        <dbReference type="ARBA" id="ARBA00011067"/>
    </source>
</evidence>
<evidence type="ECO:0000259" key="3">
    <source>
        <dbReference type="PROSITE" id="PS50404"/>
    </source>
</evidence>
<dbReference type="PROSITE" id="PS50404">
    <property type="entry name" value="GST_NTER"/>
    <property type="match status" value="1"/>
</dbReference>
<gene>
    <name evidence="4" type="ORF">TTEB3V08_LOCUS369</name>
</gene>
<dbReference type="SUPFAM" id="SSF52833">
    <property type="entry name" value="Thioredoxin-like"/>
    <property type="match status" value="1"/>
</dbReference>
<dbReference type="Pfam" id="PF13417">
    <property type="entry name" value="GST_N_3"/>
    <property type="match status" value="1"/>
</dbReference>
<protein>
    <recommendedName>
        <fullName evidence="3">GST N-terminal domain-containing protein</fullName>
    </recommendedName>
</protein>
<dbReference type="SFLD" id="SFLDS00019">
    <property type="entry name" value="Glutathione_Transferase_(cytos"/>
    <property type="match status" value="1"/>
</dbReference>
<dbReference type="PANTHER" id="PTHR43968:SF6">
    <property type="entry name" value="GLUTATHIONE S-TRANSFERASE OMEGA"/>
    <property type="match status" value="1"/>
</dbReference>
<dbReference type="AlphaFoldDB" id="A0A7R9IB76"/>
<feature type="region of interest" description="Disordered" evidence="2">
    <location>
        <begin position="173"/>
        <end position="210"/>
    </location>
</feature>
<dbReference type="FunFam" id="3.40.30.10:FF:000123">
    <property type="entry name" value="Glutathione transferase o1"/>
    <property type="match status" value="1"/>
</dbReference>